<feature type="coiled-coil region" evidence="1">
    <location>
        <begin position="421"/>
        <end position="493"/>
    </location>
</feature>
<protein>
    <recommendedName>
        <fullName evidence="5">Tail length tape measure protein</fullName>
    </recommendedName>
</protein>
<accession>A0A4R3NFT9</accession>
<keyword evidence="1" id="KW-0175">Coiled coil</keyword>
<organism evidence="3 4">
    <name type="scientific">Martelella mediterranea</name>
    <dbReference type="NCBI Taxonomy" id="293089"/>
    <lineage>
        <taxon>Bacteria</taxon>
        <taxon>Pseudomonadati</taxon>
        <taxon>Pseudomonadota</taxon>
        <taxon>Alphaproteobacteria</taxon>
        <taxon>Hyphomicrobiales</taxon>
        <taxon>Aurantimonadaceae</taxon>
        <taxon>Martelella</taxon>
    </lineage>
</organism>
<comment type="caution">
    <text evidence="3">The sequence shown here is derived from an EMBL/GenBank/DDBJ whole genome shotgun (WGS) entry which is preliminary data.</text>
</comment>
<dbReference type="OrthoDB" id="38641at2"/>
<reference evidence="3 4" key="1">
    <citation type="submission" date="2019-03" db="EMBL/GenBank/DDBJ databases">
        <title>Freshwater and sediment microbial communities from various areas in North America, analyzing microbe dynamics in response to fracking.</title>
        <authorList>
            <person name="Lamendella R."/>
        </authorList>
    </citation>
    <scope>NUCLEOTIDE SEQUENCE [LARGE SCALE GENOMIC DNA]</scope>
    <source>
        <strain evidence="3 4">175.2</strain>
    </source>
</reference>
<keyword evidence="4" id="KW-1185">Reference proteome</keyword>
<dbReference type="AlphaFoldDB" id="A0A4R3NFT9"/>
<evidence type="ECO:0000256" key="1">
    <source>
        <dbReference type="SAM" id="Coils"/>
    </source>
</evidence>
<dbReference type="Proteomes" id="UP000295097">
    <property type="component" value="Unassembled WGS sequence"/>
</dbReference>
<name>A0A4R3NFT9_9HYPH</name>
<evidence type="ECO:0000256" key="2">
    <source>
        <dbReference type="SAM" id="MobiDB-lite"/>
    </source>
</evidence>
<proteinExistence type="predicted"/>
<gene>
    <name evidence="3" type="ORF">EDC90_10568</name>
</gene>
<evidence type="ECO:0000313" key="4">
    <source>
        <dbReference type="Proteomes" id="UP000295097"/>
    </source>
</evidence>
<dbReference type="RefSeq" id="WP_132314186.1">
    <property type="nucleotide sequence ID" value="NZ_SMAR01000056.1"/>
</dbReference>
<dbReference type="EMBL" id="SMAR01000056">
    <property type="protein sequence ID" value="TCT28860.1"/>
    <property type="molecule type" value="Genomic_DNA"/>
</dbReference>
<feature type="region of interest" description="Disordered" evidence="2">
    <location>
        <begin position="313"/>
        <end position="338"/>
    </location>
</feature>
<evidence type="ECO:0008006" key="5">
    <source>
        <dbReference type="Google" id="ProtNLM"/>
    </source>
</evidence>
<evidence type="ECO:0000313" key="3">
    <source>
        <dbReference type="EMBL" id="TCT28860.1"/>
    </source>
</evidence>
<sequence>MSRPDIPVRIGADDREFRSAMTRIRLQARTAANDTASSFLSIKNKIGGVDGIFGMLAGGPGGLAASLGLGSFVAATQQAVDSVANLGKAAKTAGIEFEAFQELRYAAVKNKVEVDALTDGLKEMQLRADEFIKTGGGPAAESFQRLGLSARQLTRMLEDPASMFEKLIGKIRQLDRAAQIRVLDEMFGGTAAEQFTSLMDEAGQSISDARQEARDMGAVMDDELLRKAEDVNAEWDAMALVIGTRVKGSLVEIADLVSGLITSLGQFTSQLDETLQKAGNAGIWTKIGNGLGIDMDQNMIWDDEQGWIASGSKSGSGYGASKGGRVVPGASEQEKEDSYNALRDKLDAAREVTEEIDRQNALTADQVALEREVAKLRNQYEENGAYYNEDLLVQKAQETIDARNRRREAIKASRSGGGGGAASVDREREAVEELIQALQDELQMSEMTAEEKKVFENLRRAGAAATDEERASIEELTRAIEDQKEKQEQAADTADFFRDTASDSFMALIPAIETGNAALDTLINKLIEAAAQAALFGQGPLAGIFGGGAGILGGFLGGGGSGMTRGGLPVYGGSILSVLGFPAHEKGTSFAQGGVSLVGERGPELVNLPRGSEVIPNHRIGSMMTRTSGASTINTVSIGDINVSVPEGTDPKEAAAMGREFRKQIDAAIDARLQENSRARGMLAGGPF</sequence>